<sequence length="161" mass="17559">MNAGQSDGQVLLYNFFADNPKEPNFIAFALQRMTEPSGDYDDYKDVAKISTFPASTCWTVLLEAMVLANNNAVVPLTTSVVCAPLSKAVVMLDSGTSHTDIRARDLSLDETDDVIAKCNALVVAKIARMDSNSVAYHPIVKRRITWIPGKLVAYAPVVHLT</sequence>
<accession>A0A4Q9PLY7</accession>
<feature type="non-terminal residue" evidence="1">
    <location>
        <position position="161"/>
    </location>
</feature>
<evidence type="ECO:0000313" key="1">
    <source>
        <dbReference type="EMBL" id="TBU55233.1"/>
    </source>
</evidence>
<keyword evidence="2" id="KW-1185">Reference proteome</keyword>
<evidence type="ECO:0000313" key="2">
    <source>
        <dbReference type="Proteomes" id="UP000292082"/>
    </source>
</evidence>
<dbReference type="EMBL" id="ML145172">
    <property type="protein sequence ID" value="TBU55233.1"/>
    <property type="molecule type" value="Genomic_DNA"/>
</dbReference>
<organism evidence="1 2">
    <name type="scientific">Dichomitus squalens</name>
    <dbReference type="NCBI Taxonomy" id="114155"/>
    <lineage>
        <taxon>Eukaryota</taxon>
        <taxon>Fungi</taxon>
        <taxon>Dikarya</taxon>
        <taxon>Basidiomycota</taxon>
        <taxon>Agaricomycotina</taxon>
        <taxon>Agaricomycetes</taxon>
        <taxon>Polyporales</taxon>
        <taxon>Polyporaceae</taxon>
        <taxon>Dichomitus</taxon>
    </lineage>
</organism>
<proteinExistence type="predicted"/>
<dbReference type="AlphaFoldDB" id="A0A4Q9PLY7"/>
<dbReference type="STRING" id="114155.A0A4Q9PLY7"/>
<protein>
    <submittedName>
        <fullName evidence="1">Uncharacterized protein</fullName>
    </submittedName>
</protein>
<dbReference type="Proteomes" id="UP000292082">
    <property type="component" value="Unassembled WGS sequence"/>
</dbReference>
<name>A0A4Q9PLY7_9APHY</name>
<reference evidence="1 2" key="1">
    <citation type="submission" date="2019-01" db="EMBL/GenBank/DDBJ databases">
        <title>Draft genome sequences of three monokaryotic isolates of the white-rot basidiomycete fungus Dichomitus squalens.</title>
        <authorList>
            <consortium name="DOE Joint Genome Institute"/>
            <person name="Lopez S.C."/>
            <person name="Andreopoulos B."/>
            <person name="Pangilinan J."/>
            <person name="Lipzen A."/>
            <person name="Riley R."/>
            <person name="Ahrendt S."/>
            <person name="Ng V."/>
            <person name="Barry K."/>
            <person name="Daum C."/>
            <person name="Grigoriev I.V."/>
            <person name="Hilden K.S."/>
            <person name="Makela M.R."/>
            <person name="de Vries R.P."/>
        </authorList>
    </citation>
    <scope>NUCLEOTIDE SEQUENCE [LARGE SCALE GENOMIC DNA]</scope>
    <source>
        <strain evidence="1 2">CBS 464.89</strain>
    </source>
</reference>
<gene>
    <name evidence="1" type="ORF">BD310DRAFT_969338</name>
</gene>